<evidence type="ECO:0000256" key="7">
    <source>
        <dbReference type="SAM" id="Phobius"/>
    </source>
</evidence>
<keyword evidence="7" id="KW-0812">Transmembrane</keyword>
<dbReference type="SUPFAM" id="SSF58104">
    <property type="entry name" value="Methyl-accepting chemotaxis protein (MCP) signaling domain"/>
    <property type="match status" value="1"/>
</dbReference>
<evidence type="ECO:0000256" key="1">
    <source>
        <dbReference type="ARBA" id="ARBA00004236"/>
    </source>
</evidence>
<keyword evidence="3 7" id="KW-0472">Membrane</keyword>
<evidence type="ECO:0000313" key="10">
    <source>
        <dbReference type="EMBL" id="NOU90809.1"/>
    </source>
</evidence>
<evidence type="ECO:0000256" key="5">
    <source>
        <dbReference type="ARBA" id="ARBA00029447"/>
    </source>
</evidence>
<feature type="transmembrane region" description="Helical" evidence="7">
    <location>
        <begin position="187"/>
        <end position="207"/>
    </location>
</feature>
<dbReference type="PANTHER" id="PTHR32089">
    <property type="entry name" value="METHYL-ACCEPTING CHEMOTAXIS PROTEIN MCPB"/>
    <property type="match status" value="1"/>
</dbReference>
<dbReference type="Pfam" id="PF00015">
    <property type="entry name" value="MCPsignal"/>
    <property type="match status" value="1"/>
</dbReference>
<dbReference type="Gene3D" id="1.10.287.950">
    <property type="entry name" value="Methyl-accepting chemotaxis protein"/>
    <property type="match status" value="1"/>
</dbReference>
<dbReference type="InterPro" id="IPR004089">
    <property type="entry name" value="MCPsignal_dom"/>
</dbReference>
<comment type="caution">
    <text evidence="10">The sequence shown here is derived from an EMBL/GenBank/DDBJ whole genome shotgun (WGS) entry which is preliminary data.</text>
</comment>
<evidence type="ECO:0000256" key="2">
    <source>
        <dbReference type="ARBA" id="ARBA00022475"/>
    </source>
</evidence>
<dbReference type="PROSITE" id="PS50885">
    <property type="entry name" value="HAMP"/>
    <property type="match status" value="1"/>
</dbReference>
<dbReference type="Pfam" id="PF12729">
    <property type="entry name" value="4HB_MCP_1"/>
    <property type="match status" value="1"/>
</dbReference>
<evidence type="ECO:0000259" key="9">
    <source>
        <dbReference type="PROSITE" id="PS50885"/>
    </source>
</evidence>
<keyword evidence="2" id="KW-1003">Cell membrane</keyword>
<dbReference type="InterPro" id="IPR024478">
    <property type="entry name" value="HlyB_4HB_MCP"/>
</dbReference>
<dbReference type="EMBL" id="WHOC01000176">
    <property type="protein sequence ID" value="NOU90809.1"/>
    <property type="molecule type" value="Genomic_DNA"/>
</dbReference>
<dbReference type="CDD" id="cd06225">
    <property type="entry name" value="HAMP"/>
    <property type="match status" value="1"/>
</dbReference>
<dbReference type="PANTHER" id="PTHR32089:SF112">
    <property type="entry name" value="LYSOZYME-LIKE PROTEIN-RELATED"/>
    <property type="match status" value="1"/>
</dbReference>
<proteinExistence type="inferred from homology"/>
<dbReference type="InterPro" id="IPR003660">
    <property type="entry name" value="HAMP_dom"/>
</dbReference>
<keyword evidence="11" id="KW-1185">Reference proteome</keyword>
<dbReference type="Proteomes" id="UP000658690">
    <property type="component" value="Unassembled WGS sequence"/>
</dbReference>
<sequence length="567" mass="61615">MRFTIGRKILAGFLIILFLLAIVSGISVLKMSDMGQEAVSIENKWMPSVKTLATMQADLYDIQHSLLAIILETDDQKMVQYQSKMNDSIAELKTIQKKYNSAYTTNDNERTLFKQFIDSEEQYLKSFPEVIQARKGNDFITANFLISQSIPHFNQAMNYLAQLISLNDSGSNLATGSSIQTFKSGRIFVIVLSIITILAGVGLAYIISRTISKPLIRVTTAAERLANGDLTVQDLEIRSKDELGDLAKSFHHMTSNLREIMFQVGIHSEMVAASSEELTASADQTSSASEHVAVHAQSVATDVHKQVLDLEDSKHTIGEMLEGSKQIVIRVQEASIAVNQATQLSLNGTESIQASMKQMDIIHSSVQQLVGIVKKLGENSKEVGKIISVITDIASQTNLLALNAAIEAARAGEHGKGFAVVAYQVRMLADQTGMSAKQISNLVTNNQYETQKVIQSMEMNAKEVTEGMVIIHEAGKSFRDIQGAVTSIESQTKEVSTAVKQMAIGAEQIASSIAVVTNLAEKSAANTQSVSGAAEEQLASMEEINASATALSTMATELQNLISKFKV</sequence>
<protein>
    <submittedName>
        <fullName evidence="10">HAMP domain-containing protein</fullName>
    </submittedName>
</protein>
<evidence type="ECO:0000256" key="3">
    <source>
        <dbReference type="ARBA" id="ARBA00023136"/>
    </source>
</evidence>
<evidence type="ECO:0000256" key="4">
    <source>
        <dbReference type="ARBA" id="ARBA00023224"/>
    </source>
</evidence>
<reference evidence="10 11" key="1">
    <citation type="submission" date="2019-10" db="EMBL/GenBank/DDBJ databases">
        <title>Description of Paenibacillus choica sp. nov.</title>
        <authorList>
            <person name="Carlier A."/>
            <person name="Qi S."/>
        </authorList>
    </citation>
    <scope>NUCLEOTIDE SEQUENCE [LARGE SCALE GENOMIC DNA]</scope>
    <source>
        <strain evidence="10 11">LMG 31460</strain>
    </source>
</reference>
<dbReference type="SMART" id="SM00304">
    <property type="entry name" value="HAMP"/>
    <property type="match status" value="1"/>
</dbReference>
<name>A0ABX1ZD50_9BACL</name>
<evidence type="ECO:0000256" key="6">
    <source>
        <dbReference type="PROSITE-ProRule" id="PRU00284"/>
    </source>
</evidence>
<comment type="subcellular location">
    <subcellularLocation>
        <location evidence="1">Cell membrane</location>
    </subcellularLocation>
</comment>
<feature type="domain" description="Methyl-accepting transducer" evidence="8">
    <location>
        <begin position="281"/>
        <end position="517"/>
    </location>
</feature>
<dbReference type="CDD" id="cd11386">
    <property type="entry name" value="MCP_signal"/>
    <property type="match status" value="1"/>
</dbReference>
<gene>
    <name evidence="10" type="ORF">GC102_34525</name>
</gene>
<keyword evidence="4 6" id="KW-0807">Transducer</keyword>
<dbReference type="RefSeq" id="WP_171693562.1">
    <property type="nucleotide sequence ID" value="NZ_WHOC01000176.1"/>
</dbReference>
<dbReference type="PROSITE" id="PS50111">
    <property type="entry name" value="CHEMOTAXIS_TRANSDUC_2"/>
    <property type="match status" value="1"/>
</dbReference>
<organism evidence="10 11">
    <name type="scientific">Paenibacillus germinis</name>
    <dbReference type="NCBI Taxonomy" id="2654979"/>
    <lineage>
        <taxon>Bacteria</taxon>
        <taxon>Bacillati</taxon>
        <taxon>Bacillota</taxon>
        <taxon>Bacilli</taxon>
        <taxon>Bacillales</taxon>
        <taxon>Paenibacillaceae</taxon>
        <taxon>Paenibacillus</taxon>
    </lineage>
</organism>
<evidence type="ECO:0000313" key="11">
    <source>
        <dbReference type="Proteomes" id="UP000658690"/>
    </source>
</evidence>
<feature type="domain" description="HAMP" evidence="9">
    <location>
        <begin position="209"/>
        <end position="262"/>
    </location>
</feature>
<dbReference type="Gene3D" id="6.10.340.10">
    <property type="match status" value="1"/>
</dbReference>
<accession>A0ABX1ZD50</accession>
<dbReference type="SMART" id="SM00283">
    <property type="entry name" value="MA"/>
    <property type="match status" value="1"/>
</dbReference>
<dbReference type="Pfam" id="PF00672">
    <property type="entry name" value="HAMP"/>
    <property type="match status" value="1"/>
</dbReference>
<comment type="similarity">
    <text evidence="5">Belongs to the methyl-accepting chemotaxis (MCP) protein family.</text>
</comment>
<keyword evidence="7" id="KW-1133">Transmembrane helix</keyword>
<evidence type="ECO:0000259" key="8">
    <source>
        <dbReference type="PROSITE" id="PS50111"/>
    </source>
</evidence>